<name>A0A1L9B0T4_9BACT</name>
<keyword evidence="1" id="KW-1133">Transmembrane helix</keyword>
<evidence type="ECO:0000313" key="3">
    <source>
        <dbReference type="EMBL" id="OJH35862.1"/>
    </source>
</evidence>
<organism evidence="3 4">
    <name type="scientific">Cystobacter ferrugineus</name>
    <dbReference type="NCBI Taxonomy" id="83449"/>
    <lineage>
        <taxon>Bacteria</taxon>
        <taxon>Pseudomonadati</taxon>
        <taxon>Myxococcota</taxon>
        <taxon>Myxococcia</taxon>
        <taxon>Myxococcales</taxon>
        <taxon>Cystobacterineae</taxon>
        <taxon>Archangiaceae</taxon>
        <taxon>Cystobacter</taxon>
    </lineage>
</organism>
<sequence>MNGFQRRLRDMPAQLSHRETRALFIAFADEELPADTAREVRSHLDSCGECQQGWQAYSSTVLRVRQVPRHKAPPALASQVLARVKRQRRFGLRGLHLAHAHYRLPVEVLIPVLLAAAVAAYLLVSSS</sequence>
<keyword evidence="1" id="KW-0472">Membrane</keyword>
<evidence type="ECO:0000259" key="2">
    <source>
        <dbReference type="Pfam" id="PF13490"/>
    </source>
</evidence>
<dbReference type="Gene3D" id="1.10.10.1320">
    <property type="entry name" value="Anti-sigma factor, zinc-finger domain"/>
    <property type="match status" value="1"/>
</dbReference>
<dbReference type="AlphaFoldDB" id="A0A1L9B0T4"/>
<evidence type="ECO:0000313" key="4">
    <source>
        <dbReference type="Proteomes" id="UP000182229"/>
    </source>
</evidence>
<dbReference type="Pfam" id="PF13490">
    <property type="entry name" value="zf-HC2"/>
    <property type="match status" value="1"/>
</dbReference>
<keyword evidence="1 3" id="KW-0812">Transmembrane</keyword>
<accession>A0A1L9B0T4</accession>
<feature type="transmembrane region" description="Helical" evidence="1">
    <location>
        <begin position="104"/>
        <end position="124"/>
    </location>
</feature>
<dbReference type="STRING" id="83449.BON30_35110"/>
<comment type="caution">
    <text evidence="3">The sequence shown here is derived from an EMBL/GenBank/DDBJ whole genome shotgun (WGS) entry which is preliminary data.</text>
</comment>
<proteinExistence type="predicted"/>
<dbReference type="EMBL" id="MPIN01000012">
    <property type="protein sequence ID" value="OJH35862.1"/>
    <property type="molecule type" value="Genomic_DNA"/>
</dbReference>
<gene>
    <name evidence="3" type="ORF">BON30_35110</name>
</gene>
<reference evidence="3 4" key="2">
    <citation type="submission" date="2016-12" db="EMBL/GenBank/DDBJ databases">
        <title>Draft Genome Sequence of Cystobacter ferrugineus Strain Cbfe23.</title>
        <authorList>
            <person name="Akbar S."/>
            <person name="Dowd S.E."/>
            <person name="Stevens D.C."/>
        </authorList>
    </citation>
    <scope>NUCLEOTIDE SEQUENCE [LARGE SCALE GENOMIC DNA]</scope>
    <source>
        <strain evidence="3 4">Cbfe23</strain>
    </source>
</reference>
<dbReference type="InterPro" id="IPR027383">
    <property type="entry name" value="Znf_put"/>
</dbReference>
<protein>
    <submittedName>
        <fullName evidence="3">Transmembrane transcriptional regulator</fullName>
    </submittedName>
</protein>
<evidence type="ECO:0000256" key="1">
    <source>
        <dbReference type="SAM" id="Phobius"/>
    </source>
</evidence>
<feature type="domain" description="Putative zinc-finger" evidence="2">
    <location>
        <begin position="18"/>
        <end position="51"/>
    </location>
</feature>
<dbReference type="InterPro" id="IPR041916">
    <property type="entry name" value="Anti_sigma_zinc_sf"/>
</dbReference>
<keyword evidence="4" id="KW-1185">Reference proteome</keyword>
<reference evidence="4" key="1">
    <citation type="submission" date="2016-11" db="EMBL/GenBank/DDBJ databases">
        <authorList>
            <person name="Shukria A."/>
            <person name="Stevens D.C."/>
        </authorList>
    </citation>
    <scope>NUCLEOTIDE SEQUENCE [LARGE SCALE GENOMIC DNA]</scope>
    <source>
        <strain evidence="4">Cbfe23</strain>
    </source>
</reference>
<dbReference type="Proteomes" id="UP000182229">
    <property type="component" value="Unassembled WGS sequence"/>
</dbReference>